<dbReference type="InterPro" id="IPR022450">
    <property type="entry name" value="TsaD"/>
</dbReference>
<evidence type="ECO:0000313" key="10">
    <source>
        <dbReference type="EMBL" id="BAU56806.1"/>
    </source>
</evidence>
<evidence type="ECO:0000256" key="3">
    <source>
        <dbReference type="ARBA" id="ARBA00022694"/>
    </source>
</evidence>
<keyword evidence="11" id="KW-1185">Reference proteome</keyword>
<protein>
    <recommendedName>
        <fullName evidence="8">tRNA N6-adenosine threonylcarbamoyltransferase</fullName>
        <ecNumber evidence="8">2.3.1.234</ecNumber>
    </recommendedName>
    <alternativeName>
        <fullName evidence="8">N6-L-threonylcarbamoyladenine synthase</fullName>
        <shortName evidence="8">t(6)A synthase</shortName>
    </alternativeName>
    <alternativeName>
        <fullName evidence="8">t(6)A37 threonylcarbamoyladenosine biosynthesis protein TsaD</fullName>
    </alternativeName>
    <alternativeName>
        <fullName evidence="8">tRNA threonylcarbamoyladenosine biosynthesis protein TsaD</fullName>
    </alternativeName>
</protein>
<keyword evidence="4 8" id="KW-0479">Metal-binding</keyword>
<dbReference type="AlphaFoldDB" id="A0A0X8X798"/>
<dbReference type="PRINTS" id="PR00789">
    <property type="entry name" value="OSIALOPTASE"/>
</dbReference>
<gene>
    <name evidence="8 10" type="primary">tsaD</name>
    <name evidence="10" type="ORF">HH1059_01330</name>
</gene>
<name>A0A0X8X798_HALHR</name>
<dbReference type="PANTHER" id="PTHR11735:SF6">
    <property type="entry name" value="TRNA N6-ADENOSINE THREONYLCARBAMOYLTRANSFERASE, MITOCHONDRIAL"/>
    <property type="match status" value="1"/>
</dbReference>
<dbReference type="EMBL" id="AP017372">
    <property type="protein sequence ID" value="BAU56806.1"/>
    <property type="molecule type" value="Genomic_DNA"/>
</dbReference>
<dbReference type="Gene3D" id="3.30.420.40">
    <property type="match status" value="2"/>
</dbReference>
<accession>A0A0X8X798</accession>
<evidence type="ECO:0000313" key="11">
    <source>
        <dbReference type="Proteomes" id="UP000218890"/>
    </source>
</evidence>
<dbReference type="InterPro" id="IPR017861">
    <property type="entry name" value="KAE1/TsaD"/>
</dbReference>
<dbReference type="GO" id="GO:0005506">
    <property type="term" value="F:iron ion binding"/>
    <property type="evidence" value="ECO:0007669"/>
    <property type="project" value="UniProtKB-UniRule"/>
</dbReference>
<comment type="similarity">
    <text evidence="8">Belongs to the KAE1 / TsaD family.</text>
</comment>
<dbReference type="KEGG" id="hhk:HH1059_01330"/>
<dbReference type="NCBIfam" id="TIGR00329">
    <property type="entry name" value="gcp_kae1"/>
    <property type="match status" value="1"/>
</dbReference>
<dbReference type="RefSeq" id="WP_096407134.1">
    <property type="nucleotide sequence ID" value="NZ_AP017372.2"/>
</dbReference>
<dbReference type="FunFam" id="3.30.420.40:FF:000040">
    <property type="entry name" value="tRNA N6-adenosine threonylcarbamoyltransferase"/>
    <property type="match status" value="1"/>
</dbReference>
<comment type="function">
    <text evidence="8">Required for the formation of a threonylcarbamoyl group on adenosine at position 37 (t(6)A37) in tRNAs that read codons beginning with adenine. Is involved in the transfer of the threonylcarbamoyl moiety of threonylcarbamoyl-AMP (TC-AMP) to the N6 group of A37, together with TsaE and TsaB. TsaD likely plays a direct catalytic role in this reaction.</text>
</comment>
<dbReference type="GO" id="GO:0005737">
    <property type="term" value="C:cytoplasm"/>
    <property type="evidence" value="ECO:0007669"/>
    <property type="project" value="UniProtKB-SubCell"/>
</dbReference>
<dbReference type="NCBIfam" id="TIGR03723">
    <property type="entry name" value="T6A_TsaD_YgjD"/>
    <property type="match status" value="1"/>
</dbReference>
<keyword evidence="3 8" id="KW-0819">tRNA processing</keyword>
<sequence length="343" mass="36379">MPDLGRVLGIETSCDETAVAVYAAGEGILGHVLHSQVDDHAVYGGVVPELASRDHVRKLPGLVAELFAQTGLSGRDIDAVAWTRGPGLPGALMVGAGFARSFAWAAQVPAIGVHHMEGHLLAPLLEPNPPAMPLVALLVSGGHTQLVQVAGLGRYHILGESLDDAAGEAFDKTARLLDLPYPGGPAIARLAARGNPGEIDLPRPMTKRPGMDFSFSGLKTAVLHCFRESCGGANEQRRADIAYAFQEAMVDTLTIKCRRALQHTGCRRLVVAGGVGANARLRERLDQLAAGDGFSVHYPSLEYCTDNAAMIAYAGYLRLNAGGGDNLDFTVRPRWPLGDLERP</sequence>
<evidence type="ECO:0000256" key="2">
    <source>
        <dbReference type="ARBA" id="ARBA00022679"/>
    </source>
</evidence>
<comment type="caution">
    <text evidence="8">Lacks conserved residue(s) required for the propagation of feature annotation.</text>
</comment>
<comment type="cofactor">
    <cofactor evidence="8">
        <name>Fe(2+)</name>
        <dbReference type="ChEBI" id="CHEBI:29033"/>
    </cofactor>
    <text evidence="8">Binds 1 Fe(2+) ion per subunit.</text>
</comment>
<dbReference type="GO" id="GO:0061711">
    <property type="term" value="F:tRNA N(6)-L-threonylcarbamoyladenine synthase activity"/>
    <property type="evidence" value="ECO:0007669"/>
    <property type="project" value="UniProtKB-EC"/>
</dbReference>
<feature type="binding site" evidence="8">
    <location>
        <position position="171"/>
    </location>
    <ligand>
        <name>substrate</name>
    </ligand>
</feature>
<dbReference type="PANTHER" id="PTHR11735">
    <property type="entry name" value="TRNA N6-ADENOSINE THREONYLCARBAMOYLTRANSFERASE"/>
    <property type="match status" value="1"/>
</dbReference>
<evidence type="ECO:0000256" key="7">
    <source>
        <dbReference type="ARBA" id="ARBA00048117"/>
    </source>
</evidence>
<dbReference type="Pfam" id="PF00814">
    <property type="entry name" value="TsaD"/>
    <property type="match status" value="1"/>
</dbReference>
<dbReference type="SUPFAM" id="SSF53067">
    <property type="entry name" value="Actin-like ATPase domain"/>
    <property type="match status" value="2"/>
</dbReference>
<dbReference type="HAMAP" id="MF_01445">
    <property type="entry name" value="TsaD"/>
    <property type="match status" value="1"/>
</dbReference>
<dbReference type="OrthoDB" id="9806197at2"/>
<keyword evidence="6 8" id="KW-0012">Acyltransferase</keyword>
<feature type="binding site" evidence="8">
    <location>
        <position position="306"/>
    </location>
    <ligand>
        <name>Fe cation</name>
        <dbReference type="ChEBI" id="CHEBI:24875"/>
    </ligand>
</feature>
<dbReference type="GO" id="GO:0002949">
    <property type="term" value="P:tRNA threonylcarbamoyladenosine modification"/>
    <property type="evidence" value="ECO:0007669"/>
    <property type="project" value="UniProtKB-UniRule"/>
</dbReference>
<feature type="binding site" evidence="8">
    <location>
        <position position="184"/>
    </location>
    <ligand>
        <name>substrate</name>
    </ligand>
</feature>
<feature type="binding site" evidence="8">
    <location>
        <position position="119"/>
    </location>
    <ligand>
        <name>Fe cation</name>
        <dbReference type="ChEBI" id="CHEBI:24875"/>
    </ligand>
</feature>
<evidence type="ECO:0000256" key="5">
    <source>
        <dbReference type="ARBA" id="ARBA00023004"/>
    </source>
</evidence>
<dbReference type="InterPro" id="IPR000905">
    <property type="entry name" value="Gcp-like_dom"/>
</dbReference>
<feature type="domain" description="Gcp-like" evidence="9">
    <location>
        <begin position="28"/>
        <end position="313"/>
    </location>
</feature>
<keyword evidence="1 8" id="KW-0963">Cytoplasm</keyword>
<dbReference type="Proteomes" id="UP000218890">
    <property type="component" value="Chromosome"/>
</dbReference>
<evidence type="ECO:0000256" key="8">
    <source>
        <dbReference type="HAMAP-Rule" id="MF_01445"/>
    </source>
</evidence>
<feature type="binding site" evidence="8">
    <location>
        <position position="278"/>
    </location>
    <ligand>
        <name>substrate</name>
    </ligand>
</feature>
<comment type="catalytic activity">
    <reaction evidence="7 8">
        <text>L-threonylcarbamoyladenylate + adenosine(37) in tRNA = N(6)-L-threonylcarbamoyladenosine(37) in tRNA + AMP + H(+)</text>
        <dbReference type="Rhea" id="RHEA:37059"/>
        <dbReference type="Rhea" id="RHEA-COMP:10162"/>
        <dbReference type="Rhea" id="RHEA-COMP:10163"/>
        <dbReference type="ChEBI" id="CHEBI:15378"/>
        <dbReference type="ChEBI" id="CHEBI:73682"/>
        <dbReference type="ChEBI" id="CHEBI:74411"/>
        <dbReference type="ChEBI" id="CHEBI:74418"/>
        <dbReference type="ChEBI" id="CHEBI:456215"/>
        <dbReference type="EC" id="2.3.1.234"/>
    </reaction>
</comment>
<comment type="subcellular location">
    <subcellularLocation>
        <location evidence="8">Cytoplasm</location>
    </subcellularLocation>
</comment>
<keyword evidence="2 8" id="KW-0808">Transferase</keyword>
<keyword evidence="5 8" id="KW-0408">Iron</keyword>
<dbReference type="InterPro" id="IPR043129">
    <property type="entry name" value="ATPase_NBD"/>
</dbReference>
<feature type="binding site" evidence="8">
    <location>
        <begin position="138"/>
        <end position="142"/>
    </location>
    <ligand>
        <name>substrate</name>
    </ligand>
</feature>
<organism evidence="10 11">
    <name type="scientific">Halorhodospira halochloris</name>
    <name type="common">Ectothiorhodospira halochloris</name>
    <dbReference type="NCBI Taxonomy" id="1052"/>
    <lineage>
        <taxon>Bacteria</taxon>
        <taxon>Pseudomonadati</taxon>
        <taxon>Pseudomonadota</taxon>
        <taxon>Gammaproteobacteria</taxon>
        <taxon>Chromatiales</taxon>
        <taxon>Ectothiorhodospiraceae</taxon>
        <taxon>Halorhodospira</taxon>
    </lineage>
</organism>
<evidence type="ECO:0000259" key="9">
    <source>
        <dbReference type="Pfam" id="PF00814"/>
    </source>
</evidence>
<evidence type="ECO:0000256" key="1">
    <source>
        <dbReference type="ARBA" id="ARBA00022490"/>
    </source>
</evidence>
<evidence type="ECO:0000256" key="6">
    <source>
        <dbReference type="ARBA" id="ARBA00023315"/>
    </source>
</evidence>
<proteinExistence type="inferred from homology"/>
<reference evidence="10" key="1">
    <citation type="submission" date="2016-02" db="EMBL/GenBank/DDBJ databases">
        <title>Halorhodospira halochloris DSM-1059 complete genome, version 2.</title>
        <authorList>
            <person name="Tsukatani Y."/>
        </authorList>
    </citation>
    <scope>NUCLEOTIDE SEQUENCE</scope>
    <source>
        <strain evidence="10">DSM 1059</strain>
    </source>
</reference>
<dbReference type="CDD" id="cd24133">
    <property type="entry name" value="ASKHA_NBD_TsaD_bac"/>
    <property type="match status" value="1"/>
</dbReference>
<evidence type="ECO:0000256" key="4">
    <source>
        <dbReference type="ARBA" id="ARBA00022723"/>
    </source>
</evidence>
<feature type="binding site" evidence="8">
    <location>
        <position position="115"/>
    </location>
    <ligand>
        <name>Fe cation</name>
        <dbReference type="ChEBI" id="CHEBI:24875"/>
    </ligand>
</feature>
<dbReference type="EC" id="2.3.1.234" evidence="8"/>